<reference evidence="3 4" key="2">
    <citation type="journal article" date="2013" name="Genome Biol. Evol.">
        <title>Genome sequencing of Giardia lamblia genotypes A2 and B isolates (DH and GS) and comparative analysis with the genomes of genotypes A1 and E (WB and Pig).</title>
        <authorList>
            <person name="Adam R.D."/>
            <person name="Dahlstrom E.W."/>
            <person name="Martens C.A."/>
            <person name="Bruno D.P."/>
            <person name="Barbian K.D."/>
            <person name="Ricklefs S.M."/>
            <person name="Hernandez M.M."/>
            <person name="Narla N.P."/>
            <person name="Patel R.B."/>
            <person name="Porcella S.F."/>
            <person name="Nash T.E."/>
        </authorList>
    </citation>
    <scope>NUCLEOTIDE SEQUENCE [LARGE SCALE GENOMIC DNA]</scope>
    <source>
        <strain evidence="3 4">DH</strain>
    </source>
</reference>
<evidence type="ECO:0000256" key="1">
    <source>
        <dbReference type="SAM" id="Coils"/>
    </source>
</evidence>
<evidence type="ECO:0000313" key="3">
    <source>
        <dbReference type="EMBL" id="ESU37374.1"/>
    </source>
</evidence>
<dbReference type="EMBL" id="AHGT01000028">
    <property type="protein sequence ID" value="ESU37374.1"/>
    <property type="molecule type" value="Genomic_DNA"/>
</dbReference>
<name>V6TFD1_GIAIN</name>
<reference evidence="4" key="1">
    <citation type="submission" date="2012-02" db="EMBL/GenBank/DDBJ databases">
        <title>Genome sequencing of Giardia lamblia Genotypes A2 and B isolates (DH and GS) and comparative analysis with the genomes of Genotypes A1 and E (WB and Pig).</title>
        <authorList>
            <person name="Adam R."/>
            <person name="Dahlstrom E."/>
            <person name="Martens C."/>
            <person name="Bruno D."/>
            <person name="Barbian K."/>
            <person name="Porcella S.F."/>
            <person name="Nash T."/>
        </authorList>
    </citation>
    <scope>NUCLEOTIDE SEQUENCE</scope>
    <source>
        <strain evidence="4">DH</strain>
    </source>
</reference>
<dbReference type="VEuPathDB" id="GiardiaDB:GL50803_00112784"/>
<feature type="compositionally biased region" description="Polar residues" evidence="2">
    <location>
        <begin position="2173"/>
        <end position="2190"/>
    </location>
</feature>
<feature type="region of interest" description="Disordered" evidence="2">
    <location>
        <begin position="2145"/>
        <end position="2192"/>
    </location>
</feature>
<feature type="compositionally biased region" description="Polar residues" evidence="2">
    <location>
        <begin position="791"/>
        <end position="803"/>
    </location>
</feature>
<protein>
    <recommendedName>
        <fullName evidence="5">Spindle pole protein</fullName>
    </recommendedName>
</protein>
<organism evidence="3 4">
    <name type="scientific">Giardia intestinalis</name>
    <name type="common">Giardia lamblia</name>
    <dbReference type="NCBI Taxonomy" id="5741"/>
    <lineage>
        <taxon>Eukaryota</taxon>
        <taxon>Metamonada</taxon>
        <taxon>Diplomonadida</taxon>
        <taxon>Hexamitidae</taxon>
        <taxon>Giardiinae</taxon>
        <taxon>Giardia</taxon>
    </lineage>
</organism>
<dbReference type="VEuPathDB" id="GiardiaDB:QR46_2259"/>
<accession>V6TFD1</accession>
<dbReference type="VEuPathDB" id="GiardiaDB:GL50581_83"/>
<feature type="compositionally biased region" description="Polar residues" evidence="2">
    <location>
        <begin position="663"/>
        <end position="674"/>
    </location>
</feature>
<keyword evidence="1" id="KW-0175">Coiled coil</keyword>
<evidence type="ECO:0000313" key="4">
    <source>
        <dbReference type="Proteomes" id="UP000018320"/>
    </source>
</evidence>
<feature type="region of interest" description="Disordered" evidence="2">
    <location>
        <begin position="767"/>
        <end position="842"/>
    </location>
</feature>
<feature type="region of interest" description="Disordered" evidence="2">
    <location>
        <begin position="1840"/>
        <end position="1914"/>
    </location>
</feature>
<feature type="compositionally biased region" description="Polar residues" evidence="2">
    <location>
        <begin position="684"/>
        <end position="702"/>
    </location>
</feature>
<dbReference type="Proteomes" id="UP000018320">
    <property type="component" value="Unassembled WGS sequence"/>
</dbReference>
<sequence>MLLPGDNLLQNRFRNTVQKGPYSGVQSHKNGNFISSVPLSFNKTHTPGKQYSQLDAEQSFSEAVSNNWRRSMLSTSLSTPSLDLNRAPVGHGQRVLMHNPNESYIEQHEKKLEIMGASAKEVLAQATQSIGDHLSSIMSAALLQLKSDIANRKMYVMFEELLHCDVRTDHTQARSVLPIFEPFIDKAESFLQSSFYHFIKKEVEYCVVDCISKHIQEHESDMSKIFDLTVAFAQSQLMNNINELAKKSVVDAKLAEKTNFLTEIVRLKEMLFQKQKIGDMYLAETEKSKRLLLKLMRSDYVEYGQTLHLKDILLRGSEKKRKIEEAVSAIELEKTAKESQQRLQMLAGNDTLSSPSSSDDLHCDDLDIRQTRGQLMDKLQRRNAYITQLEDSMKMLEFLKQDLSNKTKELNMAHEATFKANYRKEELEKYLYKLTGVDMRSPQRQKNKPYTEADFAELSDNSLLQSFLSGEARSATPDKVNTQPLSGQTPTNLFTKRSIFEPKDLLIDKLNGDIKILESMLNGDKEAVYAELRRYRANELQHRRKILTYKRFLEFDHGKRGREHPMTGFETRATPLAIDKQLDMLYWIRRALLKTFGIKIKDSDSEQTILKRLDRTIAENYINPEPQEFNSSFDSDGSIDWEGDIAAEKRLQLNPLLDPSMYSKGSTASRSASMRTPGRGWMPNLNSMSNRSTVHRNSTLADPSQPDLHDTPIRFQSTSYGPDTMQNGGGYYDEFGNFLGTDIFCPHCGKYVDATAITYSIDDGEEAEVDENEHMNPASAAHKGSTDKRSSVQGETPFVTPSGSRKRSIYDKTTSFTDKSRRDSSQHAPHGRTFKGYIRDPSIGSPSPAISMRVRFGDNLASIISMDPLTIPQLKSSQPQMNMVLAPDVTQIYTHLSTSDRQQFEHALFKQNIARKGNPNLCQEIDKDLTPLLVSSLAPREVDRILSIPCADPDTSTRFKYDSSLDDSFINYIEYSDTSIHELEFSDAHDPDLFNYLYNQSAKVISDKVTVQVGDDTAKSCKQSGVAAPIITEGNKDEAFTPLSLRNSTASDGFIAMSGNSHHIPIYNPAELFNTLLLTDSFRAFIESRSLDPRVVCAKDVQAYIAAKRILDVTSFYTSYCKDTQAIADFAILPELSEEPQELDLSFSSDEFYVDISTHPDGGTEGCFLVSRKTNTYEQHQDTAVMRQLKRPFSHAGHIHTRASDVEEVCLDPLSPMQNKPNLEPRPSSSPCCGYVAVNGIDLQLSRSKTQIVDEQPTYTASSHEYSIRSREILKRYLPMIYEANNGEPSSLNTASYNGNGIMDNIKVRPLCKNVVQVISRDRAERFQEYLLNEVKEFKLNRAVRLFIQEQVLEHLVSLKRDLQRSRTRERLMRNKRRVLAAKKALFVKYLQKNGPGNLISSLDTLESYASRLKEKVEYVPVSVAASCTDGWIVNLDMSTLINRAEPGSVCASRGVSEDRKSRTNELSYLVNLVGPDQSVCSTEQPQPAVGTEQQDDINVDKRIAVEKELEDLDKTATLAHQLLEQIKTEIQKAVNLINKGIQSPQGLVDEEDFDKYASERTRKKEEVAIEIANTLLKKSGLTANGFLFTNLPLKPADIRNIDDVYQRLYDEAAIINEKMNSRRIQCMQKLSDHYSRLHDSITRPSEITEFLRIKYYGREEPVSRYNYHHHGMFMNSLNKSLHGLTISKRPLNGGLTTSELELLERTNVLERGIQLNEKTSNIINVIFGNLYRSKSTGNRDPETGQKSLMMGPGKFISWQEANAELQEIININNRYSLGARGYHSMELVTPANLGTIGRSAIELPPNLTDEQLQQIATEGNCCFVANVDANQDSKLDGAHEMHSTCDADPPTAMPLNSSLINETNSSQHRSHSGPTQDYGSSINNLSTLYEKDDSARASNTNNNSESRPASSSLFTAITPLTSTVECLDQTAQYADPSNLPTTRSIDKLLPSSLSTPVQRQLITQRVNLTPTLETTPVIPLDTPKKGKSQGLSSRKIIQAIQANIKPPSTNRDGYERSRELDRRKDISEMKFMINTVSLDRVVPSKTSSRPTPSAVFQRSASSRANAQNNSQVNAQTTIRTNSSYQTPLPSLVTPTTLQDTTAPVVALSANSTESRISNRPHSSIGKSTIHEELVPLNRITRSQSTTDKSLELSDLQPPSCLPSIGSHRGTRNAATSDPQRGPGHTSNDLGNAFERVELGGLV</sequence>
<gene>
    <name evidence="3" type="ORF">DHA2_151767</name>
</gene>
<feature type="compositionally biased region" description="Polar residues" evidence="2">
    <location>
        <begin position="1855"/>
        <end position="1888"/>
    </location>
</feature>
<feature type="compositionally biased region" description="Polar residues" evidence="2">
    <location>
        <begin position="1897"/>
        <end position="1914"/>
    </location>
</feature>
<evidence type="ECO:0008006" key="5">
    <source>
        <dbReference type="Google" id="ProtNLM"/>
    </source>
</evidence>
<evidence type="ECO:0000256" key="2">
    <source>
        <dbReference type="SAM" id="MobiDB-lite"/>
    </source>
</evidence>
<feature type="coiled-coil region" evidence="1">
    <location>
        <begin position="386"/>
        <end position="416"/>
    </location>
</feature>
<feature type="compositionally biased region" description="Low complexity" evidence="2">
    <location>
        <begin position="2058"/>
        <end position="2075"/>
    </location>
</feature>
<comment type="caution">
    <text evidence="3">The sequence shown here is derived from an EMBL/GenBank/DDBJ whole genome shotgun (WGS) entry which is preliminary data.</text>
</comment>
<feature type="compositionally biased region" description="Polar residues" evidence="2">
    <location>
        <begin position="2045"/>
        <end position="2057"/>
    </location>
</feature>
<dbReference type="VEuPathDB" id="GiardiaDB:DHA2_151767"/>
<proteinExistence type="predicted"/>
<feature type="region of interest" description="Disordered" evidence="2">
    <location>
        <begin position="662"/>
        <end position="711"/>
    </location>
</feature>
<feature type="region of interest" description="Disordered" evidence="2">
    <location>
        <begin position="2043"/>
        <end position="2075"/>
    </location>
</feature>